<sequence length="413" mass="42824">MPGSLQRWRRPLAVATALLVAVAGGAVALRGGTPDRRVVAWFTRAVGVYPGSDVRVLGVRVGEVFAVTPQGRAVKVTMTYDPEVEIPADAQALIVPPSVVSDRYVQLTPAYAGGPTLGDGTEIPLSRTVAPMEIDDIYQALDEFNRTLGPQGANRDGALSDLVATGRANLAGNGQNLHDTLDGLSRALTTLSDGRQDLFGSVANLQRFTTALARSDQQVRGFNQQLADVAGQLAGERDELAAALRNLATALTDVTTFVRQNRAALTSNVAALTDITGVLVRQQQAVIQILDVAPLALDNLNLAYNPRSGTLDTRDNALGPYDPAGFACSLMADQLPVAQVPAKCLALAQTLHARGLPMTDQLRKLLKLPPGAPATGGPAPGSSSQGAPTPGPAPGGSTSTGDPTLGGILRGTA</sequence>
<evidence type="ECO:0000256" key="1">
    <source>
        <dbReference type="SAM" id="MobiDB-lite"/>
    </source>
</evidence>
<dbReference type="EMBL" id="CP157762">
    <property type="protein sequence ID" value="XBP96038.1"/>
    <property type="molecule type" value="Genomic_DNA"/>
</dbReference>
<dbReference type="Pfam" id="PF11887">
    <property type="entry name" value="Mce4_CUP1"/>
    <property type="match status" value="1"/>
</dbReference>
<dbReference type="InterPro" id="IPR005693">
    <property type="entry name" value="Mce"/>
</dbReference>
<dbReference type="InterPro" id="IPR024516">
    <property type="entry name" value="Mce_C"/>
</dbReference>
<organism evidence="5">
    <name type="scientific">Micromonospora sp. CCTCC AA 2012012</name>
    <dbReference type="NCBI Taxonomy" id="3111921"/>
    <lineage>
        <taxon>Bacteria</taxon>
        <taxon>Bacillati</taxon>
        <taxon>Actinomycetota</taxon>
        <taxon>Actinomycetes</taxon>
        <taxon>Micromonosporales</taxon>
        <taxon>Micromonosporaceae</taxon>
        <taxon>Micromonospora</taxon>
    </lineage>
</organism>
<dbReference type="PANTHER" id="PTHR33371">
    <property type="entry name" value="INTERMEMBRANE PHOSPHOLIPID TRANSPORT SYSTEM BINDING PROTEIN MLAD-RELATED"/>
    <property type="match status" value="1"/>
</dbReference>
<dbReference type="InterPro" id="IPR052336">
    <property type="entry name" value="MlaD_Phospholipid_Transporter"/>
</dbReference>
<proteinExistence type="predicted"/>
<evidence type="ECO:0000313" key="4">
    <source>
        <dbReference type="EMBL" id="XBP96038.1"/>
    </source>
</evidence>
<feature type="compositionally biased region" description="Low complexity" evidence="1">
    <location>
        <begin position="373"/>
        <end position="388"/>
    </location>
</feature>
<evidence type="ECO:0000259" key="2">
    <source>
        <dbReference type="Pfam" id="PF02470"/>
    </source>
</evidence>
<feature type="domain" description="Mce/MlaD" evidence="2">
    <location>
        <begin position="36"/>
        <end position="109"/>
    </location>
</feature>
<feature type="region of interest" description="Disordered" evidence="1">
    <location>
        <begin position="367"/>
        <end position="413"/>
    </location>
</feature>
<dbReference type="AlphaFoldDB" id="A0AAU8HJC2"/>
<reference evidence="5" key="2">
    <citation type="submission" date="2024-06" db="EMBL/GenBank/DDBJ databases">
        <title>Micromonospora mangrovi CCTCC AA 2012012 genome sequences.</title>
        <authorList>
            <person name="Gao J."/>
        </authorList>
    </citation>
    <scope>NUCLEOTIDE SEQUENCE</scope>
    <source>
        <strain evidence="5">CCTCC AA 2012012</strain>
    </source>
</reference>
<feature type="domain" description="Mammalian cell entry C-terminal" evidence="3">
    <location>
        <begin position="116"/>
        <end position="288"/>
    </location>
</feature>
<feature type="compositionally biased region" description="Low complexity" evidence="1">
    <location>
        <begin position="395"/>
        <end position="407"/>
    </location>
</feature>
<name>A0AAU8HJC2_9ACTN</name>
<dbReference type="GO" id="GO:0005576">
    <property type="term" value="C:extracellular region"/>
    <property type="evidence" value="ECO:0007669"/>
    <property type="project" value="TreeGrafter"/>
</dbReference>
<evidence type="ECO:0000313" key="5">
    <source>
        <dbReference type="EMBL" id="XCH76742.1"/>
    </source>
</evidence>
<dbReference type="EMBL" id="CP159342">
    <property type="protein sequence ID" value="XCH76742.1"/>
    <property type="molecule type" value="Genomic_DNA"/>
</dbReference>
<dbReference type="NCBIfam" id="TIGR00996">
    <property type="entry name" value="Mtu_fam_mce"/>
    <property type="match status" value="1"/>
</dbReference>
<dbReference type="RefSeq" id="WP_350937398.1">
    <property type="nucleotide sequence ID" value="NZ_CP157762.1"/>
</dbReference>
<accession>A0AAU8HJC2</accession>
<dbReference type="Pfam" id="PF02470">
    <property type="entry name" value="MlaD"/>
    <property type="match status" value="1"/>
</dbReference>
<protein>
    <submittedName>
        <fullName evidence="5">MCE family protein</fullName>
    </submittedName>
</protein>
<dbReference type="InterPro" id="IPR003399">
    <property type="entry name" value="Mce/MlaD"/>
</dbReference>
<evidence type="ECO:0000259" key="3">
    <source>
        <dbReference type="Pfam" id="PF11887"/>
    </source>
</evidence>
<reference evidence="4" key="1">
    <citation type="submission" date="2024-01" db="EMBL/GenBank/DDBJ databases">
        <title>The genome sequence of Micromonospora mangrovi CCTCC AA 2012012.</title>
        <authorList>
            <person name="Gao J."/>
        </authorList>
    </citation>
    <scope>NUCLEOTIDE SEQUENCE</scope>
    <source>
        <strain evidence="4">CCTCC AA 2012012</strain>
    </source>
</reference>
<dbReference type="PANTHER" id="PTHR33371:SF4">
    <property type="entry name" value="INTERMEMBRANE PHOSPHOLIPID TRANSPORT SYSTEM BINDING PROTEIN MLAD"/>
    <property type="match status" value="1"/>
</dbReference>
<gene>
    <name evidence="5" type="ORF">ABUL08_11830</name>
    <name evidence="4" type="ORF">VK199_11780</name>
</gene>